<protein>
    <submittedName>
        <fullName evidence="1">Uncharacterized protein</fullName>
    </submittedName>
</protein>
<proteinExistence type="predicted"/>
<comment type="caution">
    <text evidence="1">The sequence shown here is derived from an EMBL/GenBank/DDBJ whole genome shotgun (WGS) entry which is preliminary data.</text>
</comment>
<dbReference type="HOGENOM" id="CLU_3402053_0_0_10"/>
<dbReference type="Proteomes" id="UP000007995">
    <property type="component" value="Unassembled WGS sequence"/>
</dbReference>
<reference evidence="1 2" key="1">
    <citation type="submission" date="2012-02" db="EMBL/GenBank/DDBJ databases">
        <title>The Genome Sequence of Bacteroides finegoldii CL09T03C10.</title>
        <authorList>
            <consortium name="The Broad Institute Genome Sequencing Platform"/>
            <person name="Earl A."/>
            <person name="Ward D."/>
            <person name="Feldgarden M."/>
            <person name="Gevers D."/>
            <person name="Zitomersky N.L."/>
            <person name="Coyne M.J."/>
            <person name="Comstock L.E."/>
            <person name="Young S.K."/>
            <person name="Zeng Q."/>
            <person name="Gargeya S."/>
            <person name="Fitzgerald M."/>
            <person name="Haas B."/>
            <person name="Abouelleil A."/>
            <person name="Alvarado L."/>
            <person name="Arachchi H.M."/>
            <person name="Berlin A."/>
            <person name="Chapman S.B."/>
            <person name="Gearin G."/>
            <person name="Goldberg J."/>
            <person name="Griggs A."/>
            <person name="Gujja S."/>
            <person name="Hansen M."/>
            <person name="Heiman D."/>
            <person name="Howarth C."/>
            <person name="Larimer J."/>
            <person name="Lui A."/>
            <person name="MacDonald P.J.P."/>
            <person name="McCowen C."/>
            <person name="Montmayeur A."/>
            <person name="Murphy C."/>
            <person name="Neiman D."/>
            <person name="Pearson M."/>
            <person name="Priest M."/>
            <person name="Roberts A."/>
            <person name="Saif S."/>
            <person name="Shea T."/>
            <person name="Sisk P."/>
            <person name="Stolte C."/>
            <person name="Sykes S."/>
            <person name="Wortman J."/>
            <person name="Nusbaum C."/>
            <person name="Birren B."/>
        </authorList>
    </citation>
    <scope>NUCLEOTIDE SEQUENCE [LARGE SCALE GENOMIC DNA]</scope>
    <source>
        <strain evidence="1 2">CL09T03C10</strain>
    </source>
</reference>
<name>K5BSB7_9BACE</name>
<organism evidence="1 2">
    <name type="scientific">Bacteroides finegoldii CL09T03C10</name>
    <dbReference type="NCBI Taxonomy" id="997888"/>
    <lineage>
        <taxon>Bacteria</taxon>
        <taxon>Pseudomonadati</taxon>
        <taxon>Bacteroidota</taxon>
        <taxon>Bacteroidia</taxon>
        <taxon>Bacteroidales</taxon>
        <taxon>Bacteroidaceae</taxon>
        <taxon>Bacteroides</taxon>
    </lineage>
</organism>
<evidence type="ECO:0000313" key="2">
    <source>
        <dbReference type="Proteomes" id="UP000007995"/>
    </source>
</evidence>
<sequence length="30" mass="3427">MKTNTQLDTTTDKLKCRGKMTVTVRSVRTL</sequence>
<evidence type="ECO:0000313" key="1">
    <source>
        <dbReference type="EMBL" id="EKJ89812.1"/>
    </source>
</evidence>
<dbReference type="AlphaFoldDB" id="K5BSB7"/>
<dbReference type="EMBL" id="AGXW01000012">
    <property type="protein sequence ID" value="EKJ89812.1"/>
    <property type="molecule type" value="Genomic_DNA"/>
</dbReference>
<accession>K5BSB7</accession>
<gene>
    <name evidence="1" type="ORF">HMPREF1057_03353</name>
</gene>